<dbReference type="Gene3D" id="1.10.1660.10">
    <property type="match status" value="1"/>
</dbReference>
<dbReference type="Proteomes" id="UP001410795">
    <property type="component" value="Unassembled WGS sequence"/>
</dbReference>
<dbReference type="SMART" id="SM00422">
    <property type="entry name" value="HTH_MERR"/>
    <property type="match status" value="1"/>
</dbReference>
<name>A0ABP7B2E6_9MICO</name>
<reference evidence="4" key="1">
    <citation type="journal article" date="2019" name="Int. J. Syst. Evol. Microbiol.">
        <title>The Global Catalogue of Microorganisms (GCM) 10K type strain sequencing project: providing services to taxonomists for standard genome sequencing and annotation.</title>
        <authorList>
            <consortium name="The Broad Institute Genomics Platform"/>
            <consortium name="The Broad Institute Genome Sequencing Center for Infectious Disease"/>
            <person name="Wu L."/>
            <person name="Ma J."/>
        </authorList>
    </citation>
    <scope>NUCLEOTIDE SEQUENCE [LARGE SCALE GENOMIC DNA]</scope>
    <source>
        <strain evidence="4">JCM 16546</strain>
    </source>
</reference>
<dbReference type="PANTHER" id="PTHR30204">
    <property type="entry name" value="REDOX-CYCLING DRUG-SENSING TRANSCRIPTIONAL ACTIVATOR SOXR"/>
    <property type="match status" value="1"/>
</dbReference>
<dbReference type="RefSeq" id="WP_221857619.1">
    <property type="nucleotide sequence ID" value="NZ_BAAAYV010000002.1"/>
</dbReference>
<dbReference type="InterPro" id="IPR000551">
    <property type="entry name" value="MerR-type_HTH_dom"/>
</dbReference>
<accession>A0ABP7B2E6</accession>
<feature type="domain" description="HTH merR-type" evidence="2">
    <location>
        <begin position="2"/>
        <end position="71"/>
    </location>
</feature>
<dbReference type="PANTHER" id="PTHR30204:SF93">
    <property type="entry name" value="HTH MERR-TYPE DOMAIN-CONTAINING PROTEIN"/>
    <property type="match status" value="1"/>
</dbReference>
<keyword evidence="4" id="KW-1185">Reference proteome</keyword>
<dbReference type="PROSITE" id="PS50937">
    <property type="entry name" value="HTH_MERR_2"/>
    <property type="match status" value="1"/>
</dbReference>
<gene>
    <name evidence="3" type="ORF">GCM10022202_01650</name>
</gene>
<evidence type="ECO:0000259" key="2">
    <source>
        <dbReference type="PROSITE" id="PS50937"/>
    </source>
</evidence>
<dbReference type="EMBL" id="BAAAYV010000002">
    <property type="protein sequence ID" value="GAA3646085.1"/>
    <property type="molecule type" value="Genomic_DNA"/>
</dbReference>
<keyword evidence="1" id="KW-0238">DNA-binding</keyword>
<sequence>MAWSTRQLAELAGTTVKAVRHYHEIGLLEMPERAANGYKQYTTSHLVRLLHIARLKDLGIPLSEIAAIDDTGHDLQDAIRVIDEELSQTISRLQRVRAELAVLGANRAPLTTPSPFEPVAGALSERDRSLLTVYSHVLQSDALDDLRQLMAEQGEEADAFDLLPEDADGEAIDAVAEHLAVTIRQQQARFPRMVDITESSALGARRTADVIVAAVGELYNEAQLRALAKAHQIIIRERQER</sequence>
<dbReference type="Pfam" id="PF13411">
    <property type="entry name" value="MerR_1"/>
    <property type="match status" value="1"/>
</dbReference>
<evidence type="ECO:0000313" key="4">
    <source>
        <dbReference type="Proteomes" id="UP001410795"/>
    </source>
</evidence>
<dbReference type="SUPFAM" id="SSF46955">
    <property type="entry name" value="Putative DNA-binding domain"/>
    <property type="match status" value="1"/>
</dbReference>
<proteinExistence type="predicted"/>
<organism evidence="3 4">
    <name type="scientific">Microbacterium marinilacus</name>
    <dbReference type="NCBI Taxonomy" id="415209"/>
    <lineage>
        <taxon>Bacteria</taxon>
        <taxon>Bacillati</taxon>
        <taxon>Actinomycetota</taxon>
        <taxon>Actinomycetes</taxon>
        <taxon>Micrococcales</taxon>
        <taxon>Microbacteriaceae</taxon>
        <taxon>Microbacterium</taxon>
    </lineage>
</organism>
<evidence type="ECO:0000256" key="1">
    <source>
        <dbReference type="ARBA" id="ARBA00023125"/>
    </source>
</evidence>
<evidence type="ECO:0000313" key="3">
    <source>
        <dbReference type="EMBL" id="GAA3646085.1"/>
    </source>
</evidence>
<dbReference type="InterPro" id="IPR047057">
    <property type="entry name" value="MerR_fam"/>
</dbReference>
<comment type="caution">
    <text evidence="3">The sequence shown here is derived from an EMBL/GenBank/DDBJ whole genome shotgun (WGS) entry which is preliminary data.</text>
</comment>
<protein>
    <submittedName>
        <fullName evidence="3">MerR family transcriptional regulator</fullName>
    </submittedName>
</protein>
<dbReference type="InterPro" id="IPR009061">
    <property type="entry name" value="DNA-bd_dom_put_sf"/>
</dbReference>